<evidence type="ECO:0008006" key="8">
    <source>
        <dbReference type="Google" id="ProtNLM"/>
    </source>
</evidence>
<dbReference type="FunFam" id="3.30.300.30:FF:000007">
    <property type="entry name" value="4-coumarate--CoA ligase 2"/>
    <property type="match status" value="1"/>
</dbReference>
<protein>
    <recommendedName>
        <fullName evidence="8">AMP-dependent synthetase/ligase domain-containing protein</fullName>
    </recommendedName>
</protein>
<evidence type="ECO:0000313" key="6">
    <source>
        <dbReference type="EnsemblMetazoa" id="MESCA008083-PA"/>
    </source>
</evidence>
<proteinExistence type="inferred from homology"/>
<dbReference type="OMA" id="IWAAECV"/>
<dbReference type="PANTHER" id="PTHR24096">
    <property type="entry name" value="LONG-CHAIN-FATTY-ACID--COA LIGASE"/>
    <property type="match status" value="1"/>
</dbReference>
<dbReference type="InterPro" id="IPR025110">
    <property type="entry name" value="AMP-bd_C"/>
</dbReference>
<evidence type="ECO:0000259" key="4">
    <source>
        <dbReference type="Pfam" id="PF00501"/>
    </source>
</evidence>
<dbReference type="EnsemblMetazoa" id="MESCA008083-RA">
    <property type="protein sequence ID" value="MESCA008083-PA"/>
    <property type="gene ID" value="MESCA008083"/>
</dbReference>
<keyword evidence="3" id="KW-0576">Peroxisome</keyword>
<comment type="subcellular location">
    <subcellularLocation>
        <location evidence="1">Peroxisome</location>
    </subcellularLocation>
</comment>
<dbReference type="HOGENOM" id="CLU_000022_59_2_1"/>
<reference evidence="7" key="1">
    <citation type="submission" date="2013-02" db="EMBL/GenBank/DDBJ databases">
        <authorList>
            <person name="Hughes D."/>
        </authorList>
    </citation>
    <scope>NUCLEOTIDE SEQUENCE</scope>
    <source>
        <strain>Durham</strain>
        <strain evidence="7">NC isolate 2 -- Noor lab</strain>
    </source>
</reference>
<dbReference type="PANTHER" id="PTHR24096:SF353">
    <property type="entry name" value="GH16244P-RELATED"/>
    <property type="match status" value="1"/>
</dbReference>
<dbReference type="InterPro" id="IPR042099">
    <property type="entry name" value="ANL_N_sf"/>
</dbReference>
<feature type="domain" description="AMP-binding enzyme C-terminal" evidence="5">
    <location>
        <begin position="367"/>
        <end position="443"/>
    </location>
</feature>
<feature type="domain" description="AMP-dependent synthetase/ligase" evidence="4">
    <location>
        <begin position="2"/>
        <end position="315"/>
    </location>
</feature>
<dbReference type="EMBL" id="CAQQ02001174">
    <property type="status" value="NOT_ANNOTATED_CDS"/>
    <property type="molecule type" value="Genomic_DNA"/>
</dbReference>
<dbReference type="Gene3D" id="3.40.50.12780">
    <property type="entry name" value="N-terminal domain of ligase-like"/>
    <property type="match status" value="1"/>
</dbReference>
<name>T1GWB0_MEGSC</name>
<dbReference type="Proteomes" id="UP000015102">
    <property type="component" value="Unassembled WGS sequence"/>
</dbReference>
<reference evidence="6" key="2">
    <citation type="submission" date="2015-06" db="UniProtKB">
        <authorList>
            <consortium name="EnsemblMetazoa"/>
        </authorList>
    </citation>
    <scope>IDENTIFICATION</scope>
</reference>
<evidence type="ECO:0000256" key="3">
    <source>
        <dbReference type="ARBA" id="ARBA00023140"/>
    </source>
</evidence>
<dbReference type="InterPro" id="IPR020845">
    <property type="entry name" value="AMP-binding_CS"/>
</dbReference>
<dbReference type="GO" id="GO:0046949">
    <property type="term" value="P:fatty-acyl-CoA biosynthetic process"/>
    <property type="evidence" value="ECO:0007669"/>
    <property type="project" value="TreeGrafter"/>
</dbReference>
<dbReference type="FunFam" id="3.40.50.12780:FF:000025">
    <property type="entry name" value="luciferin 4-monooxygenase"/>
    <property type="match status" value="1"/>
</dbReference>
<dbReference type="InterPro" id="IPR045851">
    <property type="entry name" value="AMP-bd_C_sf"/>
</dbReference>
<dbReference type="SUPFAM" id="SSF56801">
    <property type="entry name" value="Acetyl-CoA synthetase-like"/>
    <property type="match status" value="1"/>
</dbReference>
<evidence type="ECO:0000256" key="2">
    <source>
        <dbReference type="ARBA" id="ARBA00006432"/>
    </source>
</evidence>
<organism evidence="6 7">
    <name type="scientific">Megaselia scalaris</name>
    <name type="common">Humpbacked fly</name>
    <name type="synonym">Phora scalaris</name>
    <dbReference type="NCBI Taxonomy" id="36166"/>
    <lineage>
        <taxon>Eukaryota</taxon>
        <taxon>Metazoa</taxon>
        <taxon>Ecdysozoa</taxon>
        <taxon>Arthropoda</taxon>
        <taxon>Hexapoda</taxon>
        <taxon>Insecta</taxon>
        <taxon>Pterygota</taxon>
        <taxon>Neoptera</taxon>
        <taxon>Endopterygota</taxon>
        <taxon>Diptera</taxon>
        <taxon>Brachycera</taxon>
        <taxon>Muscomorpha</taxon>
        <taxon>Platypezoidea</taxon>
        <taxon>Phoridae</taxon>
        <taxon>Megaseliini</taxon>
        <taxon>Megaselia</taxon>
    </lineage>
</organism>
<evidence type="ECO:0000259" key="5">
    <source>
        <dbReference type="Pfam" id="PF13193"/>
    </source>
</evidence>
<comment type="similarity">
    <text evidence="2">Belongs to the ATP-dependent AMP-binding enzyme family.</text>
</comment>
<evidence type="ECO:0000313" key="7">
    <source>
        <dbReference type="Proteomes" id="UP000015102"/>
    </source>
</evidence>
<dbReference type="InterPro" id="IPR000873">
    <property type="entry name" value="AMP-dep_synth/lig_dom"/>
</dbReference>
<dbReference type="PROSITE" id="PS00455">
    <property type="entry name" value="AMP_BINDING"/>
    <property type="match status" value="1"/>
</dbReference>
<dbReference type="Gene3D" id="3.30.300.30">
    <property type="match status" value="1"/>
</dbReference>
<sequence length="460" mass="51322">MGLTSEDFIGLMASNTTYLMPVLFGSLFVNIPCHPIDVTFSKEAISYSWSKTKPKLVFCDGSVYNTVKEVVSDLGLNSEIYTLNDHVDGVKAVQDLFIDGGLREQFFQPLEIENGDQTAIVLCSSGSTGLSKAVTLSHKYFTHIFSILNDTDQDIVLTFSSLYWLSGTLAIMNAGMTGATHLVISEPFTAELALHLVDKYKVTKTLFPPRNIALLLNSPDIEKKSLKSLNVINCGGAKLPVEIRKRIKQYLNPACLLQSDMLVQKLDQLQLLLKRKRIVAFNTVVKIIDENGNNLGIGEDGEICVNTNIKWNGYYGDQEATDEVYDIETGWYKTGDMGHFDDEGYLYIVDRIKEIMKSKGYHISPSEIEELVLEIPEVADICVVGIPDVVTINLPAALIIRKNGSTLSQETIQKYVADKMPHYKHLTGGVYFVDSLPRTPSGKILRRKAREVAEKMYKEI</sequence>
<dbReference type="GO" id="GO:0005777">
    <property type="term" value="C:peroxisome"/>
    <property type="evidence" value="ECO:0007669"/>
    <property type="project" value="UniProtKB-SubCell"/>
</dbReference>
<dbReference type="STRING" id="36166.T1GWB0"/>
<dbReference type="Pfam" id="PF00501">
    <property type="entry name" value="AMP-binding"/>
    <property type="match status" value="1"/>
</dbReference>
<dbReference type="GO" id="GO:0004467">
    <property type="term" value="F:long-chain fatty acid-CoA ligase activity"/>
    <property type="evidence" value="ECO:0007669"/>
    <property type="project" value="TreeGrafter"/>
</dbReference>
<accession>T1GWB0</accession>
<evidence type="ECO:0000256" key="1">
    <source>
        <dbReference type="ARBA" id="ARBA00004275"/>
    </source>
</evidence>
<keyword evidence="7" id="KW-1185">Reference proteome</keyword>
<dbReference type="Pfam" id="PF13193">
    <property type="entry name" value="AMP-binding_C"/>
    <property type="match status" value="1"/>
</dbReference>
<dbReference type="AlphaFoldDB" id="T1GWB0"/>